<dbReference type="PANTHER" id="PTHR35861">
    <property type="match status" value="1"/>
</dbReference>
<dbReference type="Proteomes" id="UP000321204">
    <property type="component" value="Chromosome"/>
</dbReference>
<dbReference type="RefSeq" id="WP_146786606.1">
    <property type="nucleotide sequence ID" value="NZ_BAABIO010000001.1"/>
</dbReference>
<dbReference type="Pfam" id="PF17482">
    <property type="entry name" value="Phage_sheath_1C"/>
    <property type="match status" value="1"/>
</dbReference>
<dbReference type="EMBL" id="CP042433">
    <property type="protein sequence ID" value="QEC56257.1"/>
    <property type="molecule type" value="Genomic_DNA"/>
</dbReference>
<organism evidence="3 4">
    <name type="scientific">Flavisolibacter ginsenosidimutans</name>
    <dbReference type="NCBI Taxonomy" id="661481"/>
    <lineage>
        <taxon>Bacteria</taxon>
        <taxon>Pseudomonadati</taxon>
        <taxon>Bacteroidota</taxon>
        <taxon>Chitinophagia</taxon>
        <taxon>Chitinophagales</taxon>
        <taxon>Chitinophagaceae</taxon>
        <taxon>Flavisolibacter</taxon>
    </lineage>
</organism>
<dbReference type="OrthoDB" id="9767864at2"/>
<feature type="domain" description="Tail sheath protein C-terminal" evidence="2">
    <location>
        <begin position="19"/>
        <end position="104"/>
    </location>
</feature>
<name>A0A5B8UHW9_9BACT</name>
<proteinExistence type="inferred from homology"/>
<evidence type="ECO:0000313" key="4">
    <source>
        <dbReference type="Proteomes" id="UP000321204"/>
    </source>
</evidence>
<sequence length="111" mass="12677">MSNFSPLRTPLLIRIEEWVNRETAWVVFEPNDQHTWIKVRTQVENYLTQQWRAGALLGAKTSEAFFVHVGLGQTMTQLDVLAGRLIIEIGVAVVRPAEFVLLRFTHKTADS</sequence>
<comment type="similarity">
    <text evidence="1">Belongs to the myoviridae tail sheath protein family.</text>
</comment>
<accession>A0A5B8UHW9</accession>
<dbReference type="InterPro" id="IPR052042">
    <property type="entry name" value="Tail_sheath_structural"/>
</dbReference>
<dbReference type="AlphaFoldDB" id="A0A5B8UHW9"/>
<evidence type="ECO:0000256" key="1">
    <source>
        <dbReference type="ARBA" id="ARBA00008005"/>
    </source>
</evidence>
<gene>
    <name evidence="3" type="ORF">FSB75_10260</name>
</gene>
<dbReference type="KEGG" id="fgg:FSB75_10260"/>
<dbReference type="InterPro" id="IPR020287">
    <property type="entry name" value="Tail_sheath_C"/>
</dbReference>
<reference evidence="3 4" key="1">
    <citation type="journal article" date="2015" name="Int. J. Syst. Evol. Microbiol.">
        <title>Flavisolibacter ginsenosidimutans sp. nov., with ginsenoside-converting activity isolated from soil used for cultivating ginseng.</title>
        <authorList>
            <person name="Zhao Y."/>
            <person name="Liu Q."/>
            <person name="Kang M.S."/>
            <person name="Jin F."/>
            <person name="Yu H."/>
            <person name="Im W.T."/>
        </authorList>
    </citation>
    <scope>NUCLEOTIDE SEQUENCE [LARGE SCALE GENOMIC DNA]</scope>
    <source>
        <strain evidence="3 4">Gsoil 636</strain>
    </source>
</reference>
<protein>
    <submittedName>
        <fullName evidence="3">Phage tail sheath family protein</fullName>
    </submittedName>
</protein>
<dbReference type="PANTHER" id="PTHR35861:SF1">
    <property type="entry name" value="PHAGE TAIL SHEATH PROTEIN"/>
    <property type="match status" value="1"/>
</dbReference>
<keyword evidence="4" id="KW-1185">Reference proteome</keyword>
<evidence type="ECO:0000313" key="3">
    <source>
        <dbReference type="EMBL" id="QEC56257.1"/>
    </source>
</evidence>
<evidence type="ECO:0000259" key="2">
    <source>
        <dbReference type="Pfam" id="PF17482"/>
    </source>
</evidence>